<evidence type="ECO:0000259" key="1">
    <source>
        <dbReference type="Pfam" id="PF11784"/>
    </source>
</evidence>
<name>A0ABU0XZF3_9BURK</name>
<evidence type="ECO:0000313" key="5">
    <source>
        <dbReference type="EMBL" id="MDQ4628979.1"/>
    </source>
</evidence>
<dbReference type="Gene3D" id="3.40.960.10">
    <property type="entry name" value="VSR Endonuclease"/>
    <property type="match status" value="1"/>
</dbReference>
<feature type="domain" description="DNA2/NAM7 helicase helicase" evidence="2">
    <location>
        <begin position="1228"/>
        <end position="1267"/>
    </location>
</feature>
<dbReference type="Pfam" id="PF13087">
    <property type="entry name" value="AAA_12"/>
    <property type="match status" value="1"/>
</dbReference>
<dbReference type="Proteomes" id="UP001237592">
    <property type="component" value="Unassembled WGS sequence"/>
</dbReference>
<evidence type="ECO:0000259" key="2">
    <source>
        <dbReference type="Pfam" id="PF13086"/>
    </source>
</evidence>
<dbReference type="Pfam" id="PF13195">
    <property type="entry name" value="DUF4011"/>
    <property type="match status" value="1"/>
</dbReference>
<dbReference type="Pfam" id="PF18741">
    <property type="entry name" value="MTES_1575"/>
    <property type="match status" value="1"/>
</dbReference>
<accession>A0ABU0XZF3</accession>
<dbReference type="SUPFAM" id="SSF52980">
    <property type="entry name" value="Restriction endonuclease-like"/>
    <property type="match status" value="1"/>
</dbReference>
<feature type="domain" description="DUF3320" evidence="1">
    <location>
        <begin position="1692"/>
        <end position="1740"/>
    </location>
</feature>
<evidence type="ECO:0000313" key="6">
    <source>
        <dbReference type="Proteomes" id="UP001237592"/>
    </source>
</evidence>
<dbReference type="Pfam" id="PF13086">
    <property type="entry name" value="AAA_11"/>
    <property type="match status" value="1"/>
</dbReference>
<dbReference type="RefSeq" id="WP_307780419.1">
    <property type="nucleotide sequence ID" value="NZ_JAVFKP010000007.1"/>
</dbReference>
<gene>
    <name evidence="5" type="ORF">RB624_24135</name>
</gene>
<dbReference type="InterPro" id="IPR025103">
    <property type="entry name" value="DUF4011"/>
</dbReference>
<sequence length="1861" mass="206389">MNDSDIVSSAFESDFLQSSLSADAKLERARTELLDLTARNRLLNIPRSSTTARTIDVVDEKSSEIFRLMVSESRPFSFLPGRAASKIELDNTDANANSDEIAELAPAHDDSVDARGVLNRHADTRLQTRLTAKGLQKRLLDMYLDARTLEEEQGVNILFLALGTLKWLDPLNAKNVRYAPLILIPVSLERGNAAEQFKLKWRQEEHSSNLSLEAFLERVHHLKMPAYEAGDEFDPMAYIDAVRDAVQSKEGWVVDADDIVLGFFSFSKFLMYRDLDPAMWPEGGLTNQPLMRGLLSDGFAAGASTIPEDANLDDYIAPAELLHIVDCDSSQTLAVHDVRAGRNLVIQGPPGTGKSQTIANVIASAIADGKTVLFVAEKMAALEVVKRRLDQAGVGDACIELHSNKANKKMFLDELRRTSELGSPKGDAATTLNSRLLAARDQLNAHSARLHLRHSAARLTPYQVIGELSKLRLEHVKPVDIRLQQPESWSPDEMQQRLAVVEELAQRIVDIGEPGDHPWRGVALKLILPNDVERLVSRITAMRARCKELAEQQAELAMSLDTVAPAVLRDFTYLVALARDVAEAPKLANEALRAPEWDEQANALMTLIDDGLQLQSVQAALAGGIHADAWEIDVLDLRQQLVGLPQYADAQAFERAVTLQTLFSRLDGEVALLGRLLGVDAGNHMASYSEINRLVLTAQKVATAPDVSPDVFVSTVWDQGVEQAADLAQCVVALEGLQARLEGKISSDAWQLDLSGARQVLAAHGDSLLRFVSSEWRAASKQVKGLLRNPDTALPEQLEILDHLGEARKLLERIESDNTFGSGAFGADWKGGQSRSAPMLALVEWMRSLRGLGAQPRIIASKLPNRSEISRRAALLEGLLQEIFPLLDAMWFNGWKDEPAFREWASVETSAFETVAGQVSRLAFCQAGCQAVMQHVPLDLSGKIARLDLLIEAQQLRRRIDAGSELGRAAFGAHWQGPLSDWENLRISTAWMASKSSLRHMVARHDNRAAPLHCALELEAAQDKFVRELDELYSELCTNNEKLFQVSAILDLPAFALLGRMAVWIEFSEELSKWVIYRDRCSKARQLGIGEIVTQLEAGALIPRDAMRTFTMAYFEAIFADQVRSDEALAHFDGHLHSRLAADFAQMDRQRIAASSLEVVQAHHRRIPQGGGAIGPLGVLRGEMAKRKGHMPIRRLMQRSAPAIQALKPVFMMSPLSVAQFLPPGQLSFDLLVMDEASQIQPVDALGAIARSRQVVVVGDERQLPPTKFFSKMTSVEPDDDGDDDAQVSDIESILGLFTARGLPQRMLRWHYRSRHQSLIAVSNSQFYENKLFIVPSPYTQEAGMGLQFHHVANGVFDSGNTGTNAEEARVIAGAIIDHARNSPEHSLGVATFSVKQRRAIQDELELLRREHQDVEPFFQQHASEPFFIKNLENVQGDERDVIFISVGYGRNKLGYMAMRFGPLSAEGGERRLNVLISRAKRRCEVFASITDEDIDLERAKGRGVVAFKLFLHFARTGRLGLSRVSGREYDSPFEVQVADAVKACGYEVHPQVGIAGFFIDLGIADAQHPGRYLLGIECDGESYHSSRSARDRDRLRQAVLEDHGWIIHRIWGLDWFQRPNNELQRLLMAIDAAKTELAARAELHGRQERKPGVSVVTVEREDHAEIGLERNGPNRPAAYVEAIPARPAYADELHEMPVAALSDLVKQIVTLEGPVHVDEVVVRLRAAWGLKRTGARIQAAVERAIHAAVRFDGMIMTERFLSMADTIISIRDRGAVVSDTLRKPDMLPPQEIDVAILDTLQKNYGAGVVEIAQYVARLFGFKATSPQLRDTIRARIDDLLLRGLLQRNGEVFELKPQDSI</sequence>
<dbReference type="InterPro" id="IPR041679">
    <property type="entry name" value="DNA2/NAM7-like_C"/>
</dbReference>
<dbReference type="SUPFAM" id="SSF52540">
    <property type="entry name" value="P-loop containing nucleoside triphosphate hydrolases"/>
    <property type="match status" value="1"/>
</dbReference>
<protein>
    <submittedName>
        <fullName evidence="5">DUF3320 domain-containing protein</fullName>
    </submittedName>
</protein>
<organism evidence="5 6">
    <name type="scientific">Janthinobacterium lividum</name>
    <dbReference type="NCBI Taxonomy" id="29581"/>
    <lineage>
        <taxon>Bacteria</taxon>
        <taxon>Pseudomonadati</taxon>
        <taxon>Pseudomonadota</taxon>
        <taxon>Betaproteobacteria</taxon>
        <taxon>Burkholderiales</taxon>
        <taxon>Oxalobacteraceae</taxon>
        <taxon>Janthinobacterium</taxon>
    </lineage>
</organism>
<evidence type="ECO:0000259" key="4">
    <source>
        <dbReference type="Pfam" id="PF18741"/>
    </source>
</evidence>
<dbReference type="Pfam" id="PF11784">
    <property type="entry name" value="DUF3320"/>
    <property type="match status" value="1"/>
</dbReference>
<reference evidence="5 6" key="1">
    <citation type="submission" date="2023-08" db="EMBL/GenBank/DDBJ databases">
        <title>Draft genome sequence of Janthinobacterium lividum.</title>
        <authorList>
            <person name="Chun B.H."/>
            <person name="Lee Y."/>
        </authorList>
    </citation>
    <scope>NUCLEOTIDE SEQUENCE [LARGE SCALE GENOMIC DNA]</scope>
    <source>
        <strain evidence="5 6">AMJK</strain>
    </source>
</reference>
<feature type="domain" description="Restriction endonuclease type II-like" evidence="4">
    <location>
        <begin position="1534"/>
        <end position="1631"/>
    </location>
</feature>
<dbReference type="PANTHER" id="PTHR10887:SF530">
    <property type="entry name" value="SUPERFAMILY I DNA HELICASES"/>
    <property type="match status" value="1"/>
</dbReference>
<dbReference type="InterPro" id="IPR045055">
    <property type="entry name" value="DNA2/NAM7-like"/>
</dbReference>
<comment type="caution">
    <text evidence="5">The sequence shown here is derived from an EMBL/GenBank/DDBJ whole genome shotgun (WGS) entry which is preliminary data.</text>
</comment>
<feature type="domain" description="DNA2/NAM7 helicase-like C-terminal" evidence="3">
    <location>
        <begin position="1303"/>
        <end position="1488"/>
    </location>
</feature>
<dbReference type="InterPro" id="IPR047187">
    <property type="entry name" value="SF1_C_Upf1"/>
</dbReference>
<dbReference type="CDD" id="cd18808">
    <property type="entry name" value="SF1_C_Upf1"/>
    <property type="match status" value="1"/>
</dbReference>
<keyword evidence="6" id="KW-1185">Reference proteome</keyword>
<dbReference type="Gene3D" id="3.40.50.300">
    <property type="entry name" value="P-loop containing nucleotide triphosphate hydrolases"/>
    <property type="match status" value="3"/>
</dbReference>
<evidence type="ECO:0000259" key="3">
    <source>
        <dbReference type="Pfam" id="PF13087"/>
    </source>
</evidence>
<dbReference type="InterPro" id="IPR011335">
    <property type="entry name" value="Restrct_endonuc-II-like"/>
</dbReference>
<proteinExistence type="predicted"/>
<dbReference type="PANTHER" id="PTHR10887">
    <property type="entry name" value="DNA2/NAM7 HELICASE FAMILY"/>
    <property type="match status" value="1"/>
</dbReference>
<dbReference type="EMBL" id="JAVFKP010000007">
    <property type="protein sequence ID" value="MDQ4628979.1"/>
    <property type="molecule type" value="Genomic_DNA"/>
</dbReference>
<dbReference type="InterPro" id="IPR021754">
    <property type="entry name" value="DUF3320"/>
</dbReference>
<dbReference type="InterPro" id="IPR049468">
    <property type="entry name" value="Restrct_endonuc-II-like_dom"/>
</dbReference>
<dbReference type="InterPro" id="IPR041677">
    <property type="entry name" value="DNA2/NAM7_AAA_11"/>
</dbReference>
<dbReference type="InterPro" id="IPR027417">
    <property type="entry name" value="P-loop_NTPase"/>
</dbReference>